<feature type="compositionally biased region" description="Low complexity" evidence="1">
    <location>
        <begin position="346"/>
        <end position="361"/>
    </location>
</feature>
<dbReference type="EMBL" id="QJNU01000279">
    <property type="protein sequence ID" value="RYP03139.1"/>
    <property type="molecule type" value="Genomic_DNA"/>
</dbReference>
<organism evidence="3 4">
    <name type="scientific">Monosporascus ibericus</name>
    <dbReference type="NCBI Taxonomy" id="155417"/>
    <lineage>
        <taxon>Eukaryota</taxon>
        <taxon>Fungi</taxon>
        <taxon>Dikarya</taxon>
        <taxon>Ascomycota</taxon>
        <taxon>Pezizomycotina</taxon>
        <taxon>Sordariomycetes</taxon>
        <taxon>Xylariomycetidae</taxon>
        <taxon>Xylariales</taxon>
        <taxon>Xylariales incertae sedis</taxon>
        <taxon>Monosporascus</taxon>
    </lineage>
</organism>
<evidence type="ECO:0000256" key="2">
    <source>
        <dbReference type="SAM" id="Phobius"/>
    </source>
</evidence>
<feature type="compositionally biased region" description="Polar residues" evidence="1">
    <location>
        <begin position="362"/>
        <end position="377"/>
    </location>
</feature>
<feature type="transmembrane region" description="Helical" evidence="2">
    <location>
        <begin position="391"/>
        <end position="413"/>
    </location>
</feature>
<dbReference type="Proteomes" id="UP000293360">
    <property type="component" value="Unassembled WGS sequence"/>
</dbReference>
<sequence length="728" mass="76907">MALPIPSVPLTGGCSVIFDNVFYSYSDSGFESLVLEQGAEWEKLPSGVSVKGGVCVGTKPPDPSAAALFIVGGTAASPDYTGLQKFTYSTGKWETVELHDLVTKNRVRHSAIYIPGADSILVYAGSQDEYDGPSSQTFTIKASEPHDVLAFQSTISPPGIAPLLLPWSTTQAAMVGGGPTNLKVTLFEPATSWVDSGTTLAEPLWKDGATTEAALVVGDDNSKHLYTFDLGTAPNRVNRILLMDGNGAPVTASAPITPNREEPSADVEERQLNADNWPQYNSTMAPMTTRSQYSLATDPNGMIVISGGDDQDVLSIFDGKENQWLNATEMLVPEQDVSLQSVPTSSISSFSSITPPTSSSTLAIETASSPLPSQTESPAAGAAASGLPRTAILGIVLGVIFGLALLLIGLLLCMKKARKKQTAAEAGAAGGSGGMSGEKVELPMDIPKGPPPFRGHAHQGSAASFSSMAILMGKVQKPAGVQRSASKDSRHSSASSIFNREFKITIGRPQYQEAPEPEFVPRTEKATDVAADAPKPRVGLPVNQNGSVRRSSGWNRYWSGASLNILGLGSSGNTTQRQTMVSETSHYSDTHRMTQDSATVPPLHVEGRFEFNRVNSGSPTVSEFHPRVREGMSGQIERPISSVSSSGYSSGIPASVHEAWDPTSVQKPWGSERAPSSTYSESTANFATALGSPARPPTGVSRLPQLETAAISSDMSWLNLGENKPSHQ</sequence>
<evidence type="ECO:0008006" key="5">
    <source>
        <dbReference type="Google" id="ProtNLM"/>
    </source>
</evidence>
<dbReference type="STRING" id="155417.A0A4V1XAL2"/>
<accession>A0A4V1XAL2</accession>
<dbReference type="Gene3D" id="2.120.10.80">
    <property type="entry name" value="Kelch-type beta propeller"/>
    <property type="match status" value="1"/>
</dbReference>
<reference evidence="3 4" key="1">
    <citation type="submission" date="2018-06" db="EMBL/GenBank/DDBJ databases">
        <title>Complete Genomes of Monosporascus.</title>
        <authorList>
            <person name="Robinson A.J."/>
            <person name="Natvig D.O."/>
        </authorList>
    </citation>
    <scope>NUCLEOTIDE SEQUENCE [LARGE SCALE GENOMIC DNA]</scope>
    <source>
        <strain evidence="3 4">CBS 110550</strain>
    </source>
</reference>
<name>A0A4V1XAL2_9PEZI</name>
<keyword evidence="2" id="KW-1133">Transmembrane helix</keyword>
<comment type="caution">
    <text evidence="3">The sequence shown here is derived from an EMBL/GenBank/DDBJ whole genome shotgun (WGS) entry which is preliminary data.</text>
</comment>
<feature type="region of interest" description="Disordered" evidence="1">
    <location>
        <begin position="663"/>
        <end position="682"/>
    </location>
</feature>
<dbReference type="AlphaFoldDB" id="A0A4V1XAL2"/>
<dbReference type="OrthoDB" id="5352000at2759"/>
<evidence type="ECO:0000313" key="3">
    <source>
        <dbReference type="EMBL" id="RYP03139.1"/>
    </source>
</evidence>
<keyword evidence="2" id="KW-0812">Transmembrane</keyword>
<dbReference type="SUPFAM" id="SSF50965">
    <property type="entry name" value="Galactose oxidase, central domain"/>
    <property type="match status" value="1"/>
</dbReference>
<protein>
    <recommendedName>
        <fullName evidence="5">Pre-mRNA splicing factor CLF1</fullName>
    </recommendedName>
</protein>
<proteinExistence type="predicted"/>
<dbReference type="SUPFAM" id="SSF117281">
    <property type="entry name" value="Kelch motif"/>
    <property type="match status" value="1"/>
</dbReference>
<gene>
    <name evidence="3" type="ORF">DL764_005346</name>
</gene>
<keyword evidence="4" id="KW-1185">Reference proteome</keyword>
<keyword evidence="2" id="KW-0472">Membrane</keyword>
<evidence type="ECO:0000256" key="1">
    <source>
        <dbReference type="SAM" id="MobiDB-lite"/>
    </source>
</evidence>
<evidence type="ECO:0000313" key="4">
    <source>
        <dbReference type="Proteomes" id="UP000293360"/>
    </source>
</evidence>
<dbReference type="InterPro" id="IPR011043">
    <property type="entry name" value="Gal_Oxase/kelch_b-propeller"/>
</dbReference>
<dbReference type="InterPro" id="IPR015915">
    <property type="entry name" value="Kelch-typ_b-propeller"/>
</dbReference>
<feature type="region of interest" description="Disordered" evidence="1">
    <location>
        <begin position="346"/>
        <end position="381"/>
    </location>
</feature>